<dbReference type="HOGENOM" id="CLU_745272_0_0_0"/>
<evidence type="ECO:0000313" key="3">
    <source>
        <dbReference type="EMBL" id="GAK58091.1"/>
    </source>
</evidence>
<keyword evidence="3" id="KW-0378">Hydrolase</keyword>
<name>A0A081C0I6_VECG1</name>
<proteinExistence type="predicted"/>
<sequence length="383" mass="41270">MKHILQWIIAILLVVVIGVSCNDDSSDPVNPGQIQNIHTKAAISNEYFATKEDRTFQINIPQTGDYRLAYTTTSGTFELLFRLTEPAVLVAEFAKGEDVYEVSLQKGTIIDNSAPTAQAIELFENAVFDMDRSFGTMMLITGGMLAAPTPTPTVTPTPRPTPTVTPTPDPLVIVPTPEPVDPGTLPHPTPTGKQTIIVAVGDSITYGYGSAVGGYPAMLESMLVNDGYDVIVYNKGVPGEKSPSTNSRFLSAIRGAHIVLLMIGTNDIVNPRTCPGDDCHTRSNIAAMLDMALGAGVTPVLSTIPPAHSGGEYAWANEDIEEINAQISHEASRRGVIVLDTYDMILSHGGNSLFVDKLHFNDKGYKLLAQSWYKALTRNGLVR</sequence>
<dbReference type="InterPro" id="IPR013830">
    <property type="entry name" value="SGNH_hydro"/>
</dbReference>
<protein>
    <submittedName>
        <fullName evidence="3">Putative acylhydrolase</fullName>
    </submittedName>
</protein>
<evidence type="ECO:0000313" key="4">
    <source>
        <dbReference type="Proteomes" id="UP000030661"/>
    </source>
</evidence>
<dbReference type="Gene3D" id="3.40.50.1110">
    <property type="entry name" value="SGNH hydrolase"/>
    <property type="match status" value="1"/>
</dbReference>
<dbReference type="PANTHER" id="PTHR30383:SF5">
    <property type="entry name" value="SGNH HYDROLASE-TYPE ESTERASE DOMAIN-CONTAINING PROTEIN"/>
    <property type="match status" value="1"/>
</dbReference>
<gene>
    <name evidence="3" type="ORF">U27_05064</name>
</gene>
<feature type="compositionally biased region" description="Pro residues" evidence="1">
    <location>
        <begin position="152"/>
        <end position="169"/>
    </location>
</feature>
<dbReference type="EMBL" id="DF820467">
    <property type="protein sequence ID" value="GAK58091.1"/>
    <property type="molecule type" value="Genomic_DNA"/>
</dbReference>
<dbReference type="InterPro" id="IPR051532">
    <property type="entry name" value="Ester_Hydrolysis_Enzymes"/>
</dbReference>
<dbReference type="GO" id="GO:0004622">
    <property type="term" value="F:phosphatidylcholine lysophospholipase activity"/>
    <property type="evidence" value="ECO:0007669"/>
    <property type="project" value="TreeGrafter"/>
</dbReference>
<dbReference type="PROSITE" id="PS51257">
    <property type="entry name" value="PROKAR_LIPOPROTEIN"/>
    <property type="match status" value="1"/>
</dbReference>
<dbReference type="eggNOG" id="COG2755">
    <property type="taxonomic scope" value="Bacteria"/>
</dbReference>
<reference evidence="3 4" key="1">
    <citation type="journal article" date="2015" name="PeerJ">
        <title>First genomic representation of candidate bacterial phylum KSB3 points to enhanced environmental sensing as a trigger of wastewater bulking.</title>
        <authorList>
            <person name="Sekiguchi Y."/>
            <person name="Ohashi A."/>
            <person name="Parks D.H."/>
            <person name="Yamauchi T."/>
            <person name="Tyson G.W."/>
            <person name="Hugenholtz P."/>
        </authorList>
    </citation>
    <scope>NUCLEOTIDE SEQUENCE [LARGE SCALE GENOMIC DNA]</scope>
</reference>
<dbReference type="Pfam" id="PF13472">
    <property type="entry name" value="Lipase_GDSL_2"/>
    <property type="match status" value="1"/>
</dbReference>
<dbReference type="PANTHER" id="PTHR30383">
    <property type="entry name" value="THIOESTERASE 1/PROTEASE 1/LYSOPHOSPHOLIPASE L1"/>
    <property type="match status" value="1"/>
</dbReference>
<dbReference type="Proteomes" id="UP000030661">
    <property type="component" value="Unassembled WGS sequence"/>
</dbReference>
<feature type="domain" description="SGNH hydrolase-type esterase" evidence="2">
    <location>
        <begin position="199"/>
        <end position="367"/>
    </location>
</feature>
<dbReference type="InterPro" id="IPR036514">
    <property type="entry name" value="SGNH_hydro_sf"/>
</dbReference>
<accession>A0A081C0I6</accession>
<feature type="region of interest" description="Disordered" evidence="1">
    <location>
        <begin position="152"/>
        <end position="172"/>
    </location>
</feature>
<dbReference type="AlphaFoldDB" id="A0A081C0I6"/>
<organism evidence="3 4">
    <name type="scientific">Vecturithrix granuli</name>
    <dbReference type="NCBI Taxonomy" id="1499967"/>
    <lineage>
        <taxon>Bacteria</taxon>
        <taxon>Candidatus Moduliflexota</taxon>
        <taxon>Candidatus Vecturitrichia</taxon>
        <taxon>Candidatus Vecturitrichales</taxon>
        <taxon>Candidatus Vecturitrichaceae</taxon>
        <taxon>Candidatus Vecturithrix</taxon>
    </lineage>
</organism>
<evidence type="ECO:0000256" key="1">
    <source>
        <dbReference type="SAM" id="MobiDB-lite"/>
    </source>
</evidence>
<keyword evidence="4" id="KW-1185">Reference proteome</keyword>
<evidence type="ECO:0000259" key="2">
    <source>
        <dbReference type="Pfam" id="PF13472"/>
    </source>
</evidence>
<dbReference type="STRING" id="1499967.U27_05064"/>
<dbReference type="SUPFAM" id="SSF52266">
    <property type="entry name" value="SGNH hydrolase"/>
    <property type="match status" value="1"/>
</dbReference>